<feature type="region of interest" description="Disordered" evidence="2">
    <location>
        <begin position="78"/>
        <end position="247"/>
    </location>
</feature>
<evidence type="ECO:0000256" key="2">
    <source>
        <dbReference type="SAM" id="MobiDB-lite"/>
    </source>
</evidence>
<proteinExistence type="predicted"/>
<feature type="compositionally biased region" description="Basic and acidic residues" evidence="2">
    <location>
        <begin position="178"/>
        <end position="194"/>
    </location>
</feature>
<comment type="caution">
    <text evidence="3">The sequence shown here is derived from an EMBL/GenBank/DDBJ whole genome shotgun (WGS) entry which is preliminary data.</text>
</comment>
<name>A0ABV4DUN2_9LACO</name>
<sequence>MLRYNANSRLFKYTTEEKKRYKLYKRKKVWVVAGMSLFSTATLVQQVSADEAPLTNTTAQNDVEDETSQSNAVINASEVRENASSSQTVESSVPEKEQVSESNEQTATDKPQTISEQTQDTVESDAVNKVDQPQAGTISQGEVTAKETETSNGQDAPKDQDESAKGQAETGSKQESTPAEKDAPVEVVKDDKVGEQTSDNKIQATAKEENVVDKVNNDVTETKTATSVVSSEQKQADEPAKVQGQVNGLHTKANIDFLEREKDLTPLKRTARSVATNKLETSLLATTASVEPKAADVTDGRSVGLTSLTKGDNYGTLSAPKVLEDGSKEYTYTTSRPSNGGKLGMTISYTGKKGDKFSMLITPKRPNGSGDLPPSVPWNSTPTGSPERKKVGEGELFTWTISDVPDNVTVTRTQTMPAFNFFYEPFSQASQSNKPYKNDANPYILVNGACQEIKFFINGVEAPSNTTNRVVLEKKTSVSDCFVEPYDNANKNNKRTTDENYIYIVHLDYGEGTALQGFLKLNIPVPEHFLLDQQATDKLIKDTPIRGMYLNGVLKISQPNGEGTAIVVESQKLPIFLNNDYTNARVIPFVGRYTDIQTTGSSEKPSGWYDLGDGEKHYFGKINIDTNESLDATLALKDGKSFNETVISRDDTTTVSGVIVPAAHENFNLQLVYSIDNQVATTSVTVGSPSYDSVKLPNVTIIPGSISRNLPASKEGFSAAPVLYAVGLNANGLTSFTPTYHFDFPSEITSTGIVMPLDNVSGDYADFGSYNPAQTGYTVVVTGKVTEGGEEVTHKITQRLQAGESYNPITGLIDHFGKFSNGEKLPEGVKISGYDVTPDVPYYANAIQASNNYGGLNDVLTGYVSVLGYLNTDAQDGKEYISNISVESEYKKVSAKMVIKKAVERKLNISANGLPVSGGYGNNQSVVSPNGELKISLNSDGSKSVVNDRTNLDAGGILEGKANATPTDGPGGKWPVQYSTVKEPIVYLTIPDQTDIVKYSGLSTIYKFSGKGSDNIPRPKVSRKHNTNGQSVIVLDWTGTGYEMQPDTGINFILKVRADAVNSFDTAKTLETLYAYEDKANNKTLDLYTAAQLQAMGVSTAGLRAYAPNVNADSNTSWIQVGGDFSNSNLANAQKTKIEFDDGTSADTLMVAPGNNLSYVRIIAPVEVKPVPMIKGTADVGLSSSGLNYPTQDYIDVNGKKTGLQTLQLSIVNNTSDPLKGVISVMNLPQAGVADGNNPDPTQDFTLNISGSGSLTVDPTNNYANDAHTVYYSTQLATLSADGTTLTFEDGSTWSRGQALPSQLKTVDQVTDWSTIKSLVLYVPSLSESNKIVYQFNAYSPTSEHNMSKKVTLRQVMGYENQLSLIPGTVTDTYATYATLKIVDQDGNQINGYK</sequence>
<feature type="compositionally biased region" description="Polar residues" evidence="2">
    <location>
        <begin position="100"/>
        <end position="121"/>
    </location>
</feature>
<evidence type="ECO:0000313" key="4">
    <source>
        <dbReference type="Proteomes" id="UP001565236"/>
    </source>
</evidence>
<dbReference type="InterPro" id="IPR022263">
    <property type="entry name" value="KxYKxGKxW"/>
</dbReference>
<dbReference type="EMBL" id="JBCLUF010000045">
    <property type="protein sequence ID" value="MEY8663106.1"/>
    <property type="molecule type" value="Genomic_DNA"/>
</dbReference>
<dbReference type="NCBIfam" id="TIGR03715">
    <property type="entry name" value="KxYKxGKxW"/>
    <property type="match status" value="1"/>
</dbReference>
<reference evidence="3 4" key="1">
    <citation type="submission" date="2024-03" db="EMBL/GenBank/DDBJ databases">
        <title>Mouse gut bacterial collection (mGBC) of GemPharmatech.</title>
        <authorList>
            <person name="He Y."/>
            <person name="Dong L."/>
            <person name="Wu D."/>
            <person name="Gao X."/>
            <person name="Lin Z."/>
        </authorList>
    </citation>
    <scope>NUCLEOTIDE SEQUENCE [LARGE SCALE GENOMIC DNA]</scope>
    <source>
        <strain evidence="3 4">15-30</strain>
    </source>
</reference>
<protein>
    <submittedName>
        <fullName evidence="3">KxYKxGKxW signal peptide domain-containing protein</fullName>
    </submittedName>
</protein>
<feature type="compositionally biased region" description="Basic and acidic residues" evidence="2">
    <location>
        <begin position="206"/>
        <end position="216"/>
    </location>
</feature>
<keyword evidence="4" id="KW-1185">Reference proteome</keyword>
<feature type="region of interest" description="Disordered" evidence="2">
    <location>
        <begin position="365"/>
        <end position="390"/>
    </location>
</feature>
<dbReference type="Proteomes" id="UP001565236">
    <property type="component" value="Unassembled WGS sequence"/>
</dbReference>
<dbReference type="RefSeq" id="WP_369943162.1">
    <property type="nucleotide sequence ID" value="NZ_JBCLUF010000045.1"/>
</dbReference>
<organism evidence="3 4">
    <name type="scientific">Ligilactobacillus faecis</name>
    <dbReference type="NCBI Taxonomy" id="762833"/>
    <lineage>
        <taxon>Bacteria</taxon>
        <taxon>Bacillati</taxon>
        <taxon>Bacillota</taxon>
        <taxon>Bacilli</taxon>
        <taxon>Lactobacillales</taxon>
        <taxon>Lactobacillaceae</taxon>
        <taxon>Ligilactobacillus</taxon>
    </lineage>
</organism>
<evidence type="ECO:0000256" key="1">
    <source>
        <dbReference type="ARBA" id="ARBA00022729"/>
    </source>
</evidence>
<dbReference type="Pfam" id="PF19258">
    <property type="entry name" value="KxYKxGKxW_sig"/>
    <property type="match status" value="1"/>
</dbReference>
<feature type="non-terminal residue" evidence="3">
    <location>
        <position position="1394"/>
    </location>
</feature>
<feature type="compositionally biased region" description="Polar residues" evidence="2">
    <location>
        <begin position="82"/>
        <end position="91"/>
    </location>
</feature>
<feature type="compositionally biased region" description="Polar residues" evidence="2">
    <location>
        <begin position="223"/>
        <end position="233"/>
    </location>
</feature>
<gene>
    <name evidence="3" type="ORF">AALT52_09550</name>
</gene>
<evidence type="ECO:0000313" key="3">
    <source>
        <dbReference type="EMBL" id="MEY8663106.1"/>
    </source>
</evidence>
<keyword evidence="1" id="KW-0732">Signal</keyword>
<accession>A0ABV4DUN2</accession>